<sequence length="320" mass="36050">MPPPAAELALAPASASALPPGVTDPNYSPAPGRLGNLSVPQQHALETIRKEVQEEGAFVPERMDDALFLRFLRARRFDVSKAKAMLLDAEQWRKEKNVDEIARTFEFTEKAEVDKYYPQYYHKIDKDGRPVYIERLGKLDIKALYAATTQERLLNRLISEYERSLATRMPASSREVGHPVETFCTIMDLQGVSLSNFYRVKDYVMAAAAIGQDRYPEIMGKFYIINAPWAFSAVWSIIKVWLDEVTVNKIDIIGAGYKDKLLAQIPAENLPKDFGGTCECVGGCIMSDAGPWNGHQEEEEEEEQTEKEKEAPVEETPTPE</sequence>
<dbReference type="SUPFAM" id="SSF52087">
    <property type="entry name" value="CRAL/TRIO domain"/>
    <property type="match status" value="1"/>
</dbReference>
<dbReference type="PRINTS" id="PR00180">
    <property type="entry name" value="CRETINALDHBP"/>
</dbReference>
<proteinExistence type="predicted"/>
<dbReference type="PANTHER" id="PTHR45657">
    <property type="entry name" value="CRAL-TRIO DOMAIN-CONTAINING PROTEIN YKL091C-RELATED"/>
    <property type="match status" value="1"/>
</dbReference>
<evidence type="ECO:0000259" key="2">
    <source>
        <dbReference type="PROSITE" id="PS50191"/>
    </source>
</evidence>
<evidence type="ECO:0000256" key="1">
    <source>
        <dbReference type="SAM" id="MobiDB-lite"/>
    </source>
</evidence>
<protein>
    <submittedName>
        <fullName evidence="3">CRAL-TRIO domain-containing protein</fullName>
    </submittedName>
</protein>
<dbReference type="Pfam" id="PF00650">
    <property type="entry name" value="CRAL_TRIO"/>
    <property type="match status" value="1"/>
</dbReference>
<dbReference type="SMART" id="SM01100">
    <property type="entry name" value="CRAL_TRIO_N"/>
    <property type="match status" value="1"/>
</dbReference>
<feature type="region of interest" description="Disordered" evidence="1">
    <location>
        <begin position="290"/>
        <end position="320"/>
    </location>
</feature>
<comment type="caution">
    <text evidence="3">The sequence shown here is derived from an EMBL/GenBank/DDBJ whole genome shotgun (WGS) entry which is preliminary data.</text>
</comment>
<reference evidence="3" key="1">
    <citation type="submission" date="2019-10" db="EMBL/GenBank/DDBJ databases">
        <authorList>
            <consortium name="DOE Joint Genome Institute"/>
            <person name="Kuo A."/>
            <person name="Miyauchi S."/>
            <person name="Kiss E."/>
            <person name="Drula E."/>
            <person name="Kohler A."/>
            <person name="Sanchez-Garcia M."/>
            <person name="Andreopoulos B."/>
            <person name="Barry K.W."/>
            <person name="Bonito G."/>
            <person name="Buee M."/>
            <person name="Carver A."/>
            <person name="Chen C."/>
            <person name="Cichocki N."/>
            <person name="Clum A."/>
            <person name="Culley D."/>
            <person name="Crous P.W."/>
            <person name="Fauchery L."/>
            <person name="Girlanda M."/>
            <person name="Hayes R."/>
            <person name="Keri Z."/>
            <person name="LaButti K."/>
            <person name="Lipzen A."/>
            <person name="Lombard V."/>
            <person name="Magnuson J."/>
            <person name="Maillard F."/>
            <person name="Morin E."/>
            <person name="Murat C."/>
            <person name="Nolan M."/>
            <person name="Ohm R."/>
            <person name="Pangilinan J."/>
            <person name="Pereira M."/>
            <person name="Perotto S."/>
            <person name="Peter M."/>
            <person name="Riley R."/>
            <person name="Sitrit Y."/>
            <person name="Stielow B."/>
            <person name="Szollosi G."/>
            <person name="Zifcakova L."/>
            <person name="Stursova M."/>
            <person name="Spatafora J.W."/>
            <person name="Tedersoo L."/>
            <person name="Vaario L.-M."/>
            <person name="Yamada A."/>
            <person name="Yan M."/>
            <person name="Wang P."/>
            <person name="Xu J."/>
            <person name="Bruns T."/>
            <person name="Baldrian P."/>
            <person name="Vilgalys R."/>
            <person name="Henrissat B."/>
            <person name="Grigoriev I.V."/>
            <person name="Hibbett D."/>
            <person name="Nagy L.G."/>
            <person name="Martin F.M."/>
        </authorList>
    </citation>
    <scope>NUCLEOTIDE SEQUENCE</scope>
    <source>
        <strain evidence="3">Prilba</strain>
    </source>
</reference>
<dbReference type="Gene3D" id="3.40.525.10">
    <property type="entry name" value="CRAL-TRIO lipid binding domain"/>
    <property type="match status" value="1"/>
</dbReference>
<dbReference type="Pfam" id="PF03765">
    <property type="entry name" value="CRAL_TRIO_N"/>
    <property type="match status" value="1"/>
</dbReference>
<reference evidence="3" key="2">
    <citation type="journal article" date="2020" name="Nat. Commun.">
        <title>Large-scale genome sequencing of mycorrhizal fungi provides insights into the early evolution of symbiotic traits.</title>
        <authorList>
            <person name="Miyauchi S."/>
            <person name="Kiss E."/>
            <person name="Kuo A."/>
            <person name="Drula E."/>
            <person name="Kohler A."/>
            <person name="Sanchez-Garcia M."/>
            <person name="Morin E."/>
            <person name="Andreopoulos B."/>
            <person name="Barry K.W."/>
            <person name="Bonito G."/>
            <person name="Buee M."/>
            <person name="Carver A."/>
            <person name="Chen C."/>
            <person name="Cichocki N."/>
            <person name="Clum A."/>
            <person name="Culley D."/>
            <person name="Crous P.W."/>
            <person name="Fauchery L."/>
            <person name="Girlanda M."/>
            <person name="Hayes R.D."/>
            <person name="Keri Z."/>
            <person name="LaButti K."/>
            <person name="Lipzen A."/>
            <person name="Lombard V."/>
            <person name="Magnuson J."/>
            <person name="Maillard F."/>
            <person name="Murat C."/>
            <person name="Nolan M."/>
            <person name="Ohm R.A."/>
            <person name="Pangilinan J."/>
            <person name="Pereira M.F."/>
            <person name="Perotto S."/>
            <person name="Peter M."/>
            <person name="Pfister S."/>
            <person name="Riley R."/>
            <person name="Sitrit Y."/>
            <person name="Stielow J.B."/>
            <person name="Szollosi G."/>
            <person name="Zifcakova L."/>
            <person name="Stursova M."/>
            <person name="Spatafora J.W."/>
            <person name="Tedersoo L."/>
            <person name="Vaario L.M."/>
            <person name="Yamada A."/>
            <person name="Yan M."/>
            <person name="Wang P."/>
            <person name="Xu J."/>
            <person name="Bruns T."/>
            <person name="Baldrian P."/>
            <person name="Vilgalys R."/>
            <person name="Dunand C."/>
            <person name="Henrissat B."/>
            <person name="Grigoriev I.V."/>
            <person name="Hibbett D."/>
            <person name="Nagy L.G."/>
            <person name="Martin F.M."/>
        </authorList>
    </citation>
    <scope>NUCLEOTIDE SEQUENCE</scope>
    <source>
        <strain evidence="3">Prilba</strain>
    </source>
</reference>
<feature type="domain" description="CRAL-TRIO" evidence="2">
    <location>
        <begin position="109"/>
        <end position="282"/>
    </location>
</feature>
<feature type="compositionally biased region" description="Low complexity" evidence="1">
    <location>
        <begin position="11"/>
        <end position="20"/>
    </location>
</feature>
<evidence type="ECO:0000313" key="4">
    <source>
        <dbReference type="Proteomes" id="UP000759537"/>
    </source>
</evidence>
<dbReference type="Gene3D" id="1.10.8.20">
    <property type="entry name" value="N-terminal domain of phosphatidylinositol transfer protein sec14p"/>
    <property type="match status" value="1"/>
</dbReference>
<name>A0A9P5TCI3_9AGAM</name>
<dbReference type="CDD" id="cd00170">
    <property type="entry name" value="SEC14"/>
    <property type="match status" value="1"/>
</dbReference>
<organism evidence="3 4">
    <name type="scientific">Russula ochroleuca</name>
    <dbReference type="NCBI Taxonomy" id="152965"/>
    <lineage>
        <taxon>Eukaryota</taxon>
        <taxon>Fungi</taxon>
        <taxon>Dikarya</taxon>
        <taxon>Basidiomycota</taxon>
        <taxon>Agaricomycotina</taxon>
        <taxon>Agaricomycetes</taxon>
        <taxon>Russulales</taxon>
        <taxon>Russulaceae</taxon>
        <taxon>Russula</taxon>
    </lineage>
</organism>
<keyword evidence="4" id="KW-1185">Reference proteome</keyword>
<accession>A0A9P5TCI3</accession>
<dbReference type="Proteomes" id="UP000759537">
    <property type="component" value="Unassembled WGS sequence"/>
</dbReference>
<dbReference type="InterPro" id="IPR036273">
    <property type="entry name" value="CRAL/TRIO_N_dom_sf"/>
</dbReference>
<dbReference type="SUPFAM" id="SSF46938">
    <property type="entry name" value="CRAL/TRIO N-terminal domain"/>
    <property type="match status" value="1"/>
</dbReference>
<dbReference type="EMBL" id="WHVB01000003">
    <property type="protein sequence ID" value="KAF8485189.1"/>
    <property type="molecule type" value="Genomic_DNA"/>
</dbReference>
<evidence type="ECO:0000313" key="3">
    <source>
        <dbReference type="EMBL" id="KAF8485189.1"/>
    </source>
</evidence>
<dbReference type="SMART" id="SM00516">
    <property type="entry name" value="SEC14"/>
    <property type="match status" value="1"/>
</dbReference>
<dbReference type="PANTHER" id="PTHR45657:SF1">
    <property type="entry name" value="CRAL-TRIO DOMAIN-CONTAINING PROTEIN YKL091C-RELATED"/>
    <property type="match status" value="1"/>
</dbReference>
<dbReference type="InterPro" id="IPR036865">
    <property type="entry name" value="CRAL-TRIO_dom_sf"/>
</dbReference>
<feature type="region of interest" description="Disordered" evidence="1">
    <location>
        <begin position="11"/>
        <end position="35"/>
    </location>
</feature>
<gene>
    <name evidence="3" type="ORF">DFH94DRAFT_266936</name>
</gene>
<dbReference type="PROSITE" id="PS50191">
    <property type="entry name" value="CRAL_TRIO"/>
    <property type="match status" value="1"/>
</dbReference>
<dbReference type="AlphaFoldDB" id="A0A9P5TCI3"/>
<dbReference type="InterPro" id="IPR011074">
    <property type="entry name" value="CRAL/TRIO_N_dom"/>
</dbReference>
<dbReference type="OrthoDB" id="1434354at2759"/>
<dbReference type="InterPro" id="IPR001251">
    <property type="entry name" value="CRAL-TRIO_dom"/>
</dbReference>
<dbReference type="InterPro" id="IPR051026">
    <property type="entry name" value="PI/PC_transfer"/>
</dbReference>